<dbReference type="InParanoid" id="A0A024G1F6"/>
<reference evidence="4 5" key="1">
    <citation type="submission" date="2012-05" db="EMBL/GenBank/DDBJ databases">
        <title>Recombination and specialization in a pathogen metapopulation.</title>
        <authorList>
            <person name="Gardiner A."/>
            <person name="Kemen E."/>
            <person name="Schultz-Larsen T."/>
            <person name="MacLean D."/>
            <person name="Van Oosterhout C."/>
            <person name="Jones J.D.G."/>
        </authorList>
    </citation>
    <scope>NUCLEOTIDE SEQUENCE [LARGE SCALE GENOMIC DNA]</scope>
    <source>
        <strain evidence="4 5">Ac Nc2</strain>
    </source>
</reference>
<dbReference type="STRING" id="65357.A0A024G1F6"/>
<dbReference type="GO" id="GO:0005737">
    <property type="term" value="C:cytoplasm"/>
    <property type="evidence" value="ECO:0007669"/>
    <property type="project" value="TreeGrafter"/>
</dbReference>
<feature type="transmembrane region" description="Helical" evidence="2">
    <location>
        <begin position="73"/>
        <end position="98"/>
    </location>
</feature>
<name>A0A024G1F6_9STRA</name>
<gene>
    <name evidence="4" type="ORF">BN9_009360</name>
</gene>
<organism evidence="4 5">
    <name type="scientific">Albugo candida</name>
    <dbReference type="NCBI Taxonomy" id="65357"/>
    <lineage>
        <taxon>Eukaryota</taxon>
        <taxon>Sar</taxon>
        <taxon>Stramenopiles</taxon>
        <taxon>Oomycota</taxon>
        <taxon>Peronosporomycetes</taxon>
        <taxon>Albuginales</taxon>
        <taxon>Albuginaceae</taxon>
        <taxon>Albugo</taxon>
    </lineage>
</organism>
<sequence>MDTEIRASNYIIMQRDKNASKVQIPAVFISYRDGEKLLLSLLRAYPWETVRVTLDDRGKMSKVSSSPWATKRVMTYAFAVSTIWLLSSCVSVLGSFLLDYLRQYLRKRAARILPVLRYHKKLRAFLIAEKAKSSTNMTKKFTVLDRMLLTAQSPSFRDEKAWLFSISINDLAHYKITSKNPVDHARAVASSVDLHLDAPLDDAEYIKDANSEHCAICLERFEFDELVKVLPCSHYFHQDCINPWLEKKSEVCPLCRQHVIITSTPAIPLL</sequence>
<keyword evidence="1" id="KW-0862">Zinc</keyword>
<dbReference type="Pfam" id="PF13639">
    <property type="entry name" value="zf-RING_2"/>
    <property type="match status" value="1"/>
</dbReference>
<keyword evidence="2" id="KW-0812">Transmembrane</keyword>
<evidence type="ECO:0000256" key="2">
    <source>
        <dbReference type="SAM" id="Phobius"/>
    </source>
</evidence>
<proteinExistence type="predicted"/>
<dbReference type="InterPro" id="IPR001841">
    <property type="entry name" value="Znf_RING"/>
</dbReference>
<dbReference type="PANTHER" id="PTHR22765">
    <property type="entry name" value="RING FINGER AND PROTEASE ASSOCIATED DOMAIN-CONTAINING"/>
    <property type="match status" value="1"/>
</dbReference>
<dbReference type="PROSITE" id="PS50089">
    <property type="entry name" value="ZF_RING_2"/>
    <property type="match status" value="1"/>
</dbReference>
<evidence type="ECO:0000313" key="4">
    <source>
        <dbReference type="EMBL" id="CCI40152.1"/>
    </source>
</evidence>
<keyword evidence="2" id="KW-1133">Transmembrane helix</keyword>
<dbReference type="InterPro" id="IPR051826">
    <property type="entry name" value="E3_ubiquitin-ligase_domain"/>
</dbReference>
<keyword evidence="5" id="KW-1185">Reference proteome</keyword>
<dbReference type="PANTHER" id="PTHR22765:SF416">
    <property type="entry name" value="E3 UBIQUITIN-PROTEIN LIGASE GODZILLA"/>
    <property type="match status" value="1"/>
</dbReference>
<dbReference type="EMBL" id="CAIX01000006">
    <property type="protein sequence ID" value="CCI40152.1"/>
    <property type="molecule type" value="Genomic_DNA"/>
</dbReference>
<comment type="caution">
    <text evidence="4">The sequence shown here is derived from an EMBL/GenBank/DDBJ whole genome shotgun (WGS) entry which is preliminary data.</text>
</comment>
<dbReference type="SMART" id="SM00184">
    <property type="entry name" value="RING"/>
    <property type="match status" value="1"/>
</dbReference>
<dbReference type="OrthoDB" id="8062037at2759"/>
<keyword evidence="2" id="KW-0472">Membrane</keyword>
<evidence type="ECO:0000259" key="3">
    <source>
        <dbReference type="PROSITE" id="PS50089"/>
    </source>
</evidence>
<feature type="domain" description="RING-type" evidence="3">
    <location>
        <begin position="214"/>
        <end position="256"/>
    </location>
</feature>
<evidence type="ECO:0000313" key="5">
    <source>
        <dbReference type="Proteomes" id="UP000053237"/>
    </source>
</evidence>
<dbReference type="GO" id="GO:0008270">
    <property type="term" value="F:zinc ion binding"/>
    <property type="evidence" value="ECO:0007669"/>
    <property type="project" value="UniProtKB-KW"/>
</dbReference>
<protein>
    <recommendedName>
        <fullName evidence="3">RING-type domain-containing protein</fullName>
    </recommendedName>
</protein>
<accession>A0A024G1F6</accession>
<keyword evidence="1" id="KW-0479">Metal-binding</keyword>
<dbReference type="GO" id="GO:0016567">
    <property type="term" value="P:protein ubiquitination"/>
    <property type="evidence" value="ECO:0007669"/>
    <property type="project" value="UniProtKB-UniPathway"/>
</dbReference>
<dbReference type="Gene3D" id="3.30.40.10">
    <property type="entry name" value="Zinc/RING finger domain, C3HC4 (zinc finger)"/>
    <property type="match status" value="1"/>
</dbReference>
<dbReference type="GO" id="GO:0006511">
    <property type="term" value="P:ubiquitin-dependent protein catabolic process"/>
    <property type="evidence" value="ECO:0007669"/>
    <property type="project" value="TreeGrafter"/>
</dbReference>
<dbReference type="Proteomes" id="UP000053237">
    <property type="component" value="Unassembled WGS sequence"/>
</dbReference>
<dbReference type="SUPFAM" id="SSF57850">
    <property type="entry name" value="RING/U-box"/>
    <property type="match status" value="1"/>
</dbReference>
<evidence type="ECO:0000256" key="1">
    <source>
        <dbReference type="PROSITE-ProRule" id="PRU00175"/>
    </source>
</evidence>
<dbReference type="CDD" id="cd16454">
    <property type="entry name" value="RING-H2_PA-TM-RING"/>
    <property type="match status" value="1"/>
</dbReference>
<dbReference type="InterPro" id="IPR013083">
    <property type="entry name" value="Znf_RING/FYVE/PHD"/>
</dbReference>
<dbReference type="GO" id="GO:0061630">
    <property type="term" value="F:ubiquitin protein ligase activity"/>
    <property type="evidence" value="ECO:0007669"/>
    <property type="project" value="TreeGrafter"/>
</dbReference>
<keyword evidence="1" id="KW-0863">Zinc-finger</keyword>
<dbReference type="AlphaFoldDB" id="A0A024G1F6"/>
<dbReference type="UniPathway" id="UPA00143"/>